<reference evidence="1" key="1">
    <citation type="journal article" date="2021" name="Proc. Natl. Acad. Sci. U.S.A.">
        <title>A Catalog of Tens of Thousands of Viruses from Human Metagenomes Reveals Hidden Associations with Chronic Diseases.</title>
        <authorList>
            <person name="Tisza M.J."/>
            <person name="Buck C.B."/>
        </authorList>
    </citation>
    <scope>NUCLEOTIDE SEQUENCE</scope>
    <source>
        <strain evidence="1">CtJ3t72</strain>
    </source>
</reference>
<name>A0A8S5QP95_9CAUD</name>
<dbReference type="EMBL" id="BK015698">
    <property type="protein sequence ID" value="DAE20573.1"/>
    <property type="molecule type" value="Genomic_DNA"/>
</dbReference>
<protein>
    <submittedName>
        <fullName evidence="1">Baseplate wedge protein</fullName>
    </submittedName>
</protein>
<evidence type="ECO:0000313" key="1">
    <source>
        <dbReference type="EMBL" id="DAE20573.1"/>
    </source>
</evidence>
<organism evidence="1">
    <name type="scientific">Siphoviridae sp. ctJ3t72</name>
    <dbReference type="NCBI Taxonomy" id="2826240"/>
    <lineage>
        <taxon>Viruses</taxon>
        <taxon>Duplodnaviria</taxon>
        <taxon>Heunggongvirae</taxon>
        <taxon>Uroviricota</taxon>
        <taxon>Caudoviricetes</taxon>
    </lineage>
</organism>
<sequence>MLQFNPDTGFSVSEVSDIRDEVSQSWVEAFKEQGRPDLNTDPETPQGQIIDSETAAIHQKDTELAYIAQMFNPATSDGKWQDALGKIYFLNRKPAINSSAVCTLIGLNGTTVTAGAQIRSSYDGTLWSLAEDVTIGAGGTAQGVFICQSEGAIQAGIGTLDQIVTAVPGWDAVTNAGVAEVGQLVEGQAAFEARRYQSVALNSRGTVEAVYARVAEVANVIAVYAIDNKTNINKTIDGYTLSPHSIYVAVLGGADQDIAEAIYNSVSAGCDYNGNTSKDVTDPNTGAVETVTFMRPAQLTLYARVTVQDDGNLPDGYENIIKEAVYNNFYGLDTETKIKGEAILRAVMNSDIYASRFTPSILNKGVNQVLRVELSEDNSTWVDFIHVPIDNEPVITDSEITVVVQS</sequence>
<accession>A0A8S5QP95</accession>
<proteinExistence type="predicted"/>